<evidence type="ECO:0000256" key="8">
    <source>
        <dbReference type="ARBA" id="ARBA00022786"/>
    </source>
</evidence>
<dbReference type="Gene3D" id="1.20.120.1750">
    <property type="match status" value="1"/>
</dbReference>
<comment type="catalytic activity">
    <reaction evidence="1">
        <text>[E2 ubiquitin-conjugating enzyme]-S-ubiquitinyl-L-cysteine + [acceptor protein]-L-lysine = [E2 ubiquitin-conjugating enzyme]-L-cysteine + [acceptor protein]-N(6)-ubiquitinyl-L-lysine.</text>
        <dbReference type="EC" id="2.3.2.31"/>
    </reaction>
</comment>
<dbReference type="SUPFAM" id="SSF57850">
    <property type="entry name" value="RING/U-box"/>
    <property type="match status" value="1"/>
</dbReference>
<dbReference type="OrthoDB" id="10009520at2759"/>
<evidence type="ECO:0000256" key="3">
    <source>
        <dbReference type="ARBA" id="ARBA00012251"/>
    </source>
</evidence>
<dbReference type="InterPro" id="IPR036465">
    <property type="entry name" value="vWFA_dom_sf"/>
</dbReference>
<evidence type="ECO:0000313" key="14">
    <source>
        <dbReference type="Proteomes" id="UP000800041"/>
    </source>
</evidence>
<dbReference type="InterPro" id="IPR044066">
    <property type="entry name" value="TRIAD_supradom"/>
</dbReference>
<keyword evidence="8" id="KW-0833">Ubl conjugation pathway</keyword>
<evidence type="ECO:0000256" key="10">
    <source>
        <dbReference type="PROSITE-ProRule" id="PRU00175"/>
    </source>
</evidence>
<keyword evidence="4" id="KW-0808">Transferase</keyword>
<dbReference type="InterPro" id="IPR054694">
    <property type="entry name" value="Parkin-like_IBR"/>
</dbReference>
<dbReference type="SUPFAM" id="SSF53300">
    <property type="entry name" value="vWA-like"/>
    <property type="match status" value="1"/>
</dbReference>
<evidence type="ECO:0000256" key="5">
    <source>
        <dbReference type="ARBA" id="ARBA00022723"/>
    </source>
</evidence>
<organism evidence="13 14">
    <name type="scientific">Aulographum hederae CBS 113979</name>
    <dbReference type="NCBI Taxonomy" id="1176131"/>
    <lineage>
        <taxon>Eukaryota</taxon>
        <taxon>Fungi</taxon>
        <taxon>Dikarya</taxon>
        <taxon>Ascomycota</taxon>
        <taxon>Pezizomycotina</taxon>
        <taxon>Dothideomycetes</taxon>
        <taxon>Pleosporomycetidae</taxon>
        <taxon>Aulographales</taxon>
        <taxon>Aulographaceae</taxon>
    </lineage>
</organism>
<dbReference type="InterPro" id="IPR001841">
    <property type="entry name" value="Znf_RING"/>
</dbReference>
<evidence type="ECO:0000256" key="1">
    <source>
        <dbReference type="ARBA" id="ARBA00001798"/>
    </source>
</evidence>
<proteinExistence type="predicted"/>
<sequence>MDANQEYDLLILVDATASMGSYVTSLRTSLPQIIYVSLLTDCFARIGLLAYRDYNNPGPHDLLQWTGWHHVHPANPEKARPAHLLEEAKLLHLMHGGDWPEASKTGFARAYELMREDAITIIFLYTDAAPHTVENGSLKNAASLMGPEWTALRKPTSYGGHGPAFADWVSLCRTLSGKHGEKKAQVFNVLKPQTRFVDSGYYNFLSTVTTGATVELHDASPRSISQMTVDMLISWMDVESAGVDEADEADDETALQAGVLTKYQNADDILQLTHKEDRRAPKYFSGRHYGLVDSTNLVKFPLTPQMLQNSFPKKAAPVADFSKRYQDDEKYRCTVVEQIRHMINHDVAAMSLNIVYGKLWRALCNDRDNPARDELTTAFGLHVERISNSLENARMKKWLEDSYDYTADVLDAINAVPEAQKYPCVCLDPTIRYHTEDEVEGHPLRRADLLEIGRSCDYRILRRLGRVLTRLTYINSTNDMPSHLAASETSPKMPMVLAQPEHGRKFWKMLLHLVIPGTMLASRPAAVLAALSIGLGMRPLLAAAYEEVMAWRDRWNDTKVPETWTMGCLSLLLDADRSHHKHCAEMASICNADGATDEPSRLLKDDDRELFGRLVSYKMLEMNLDTTLTARVGWTPEKAIVRMGPVATCTSCLYPRSVSVMAEDGVCGLCNTASVGDSTEKKKKEIVHTGVSKNDNEETPATWVECVVSSCRAQYVVYRPSLLHVRPKCHYCRSEGVSADDGRATKLNRAPTVECSKCLNRVIYPKGYRPDNMNDFECYACVSGRPTIVESQATARVLSKESGQDWLIQTTAIPLPLLNHSLFHTCVASTAHKKDFSSRVRLFPETSTRLALHGKPLHNQPALIDELKSWVLKRRTQSETCSLCITPHRKPDLRHACGRSGCHQRICGACIGKWYGSNKPGCIINVAALSCPFCRRTPAPKTLHKYGMGIHAVANLAHAVAEQGDWAYAWCRDCGHASRYLERVCARGAPDEIENWVCESCVEVNAQKEGKKEKEKFKMCPGCGTATQKTGGCDHIACEVEGCGTHWCWFCGEGFEEGKIYEHMQDVHGGMYGGFEEEDYDEDVSDDGEFY</sequence>
<evidence type="ECO:0000256" key="6">
    <source>
        <dbReference type="ARBA" id="ARBA00022737"/>
    </source>
</evidence>
<keyword evidence="14" id="KW-1185">Reference proteome</keyword>
<protein>
    <recommendedName>
        <fullName evidence="3">RBR-type E3 ubiquitin transferase</fullName>
        <ecNumber evidence="3">2.3.2.31</ecNumber>
    </recommendedName>
</protein>
<dbReference type="Pfam" id="PF22605">
    <property type="entry name" value="IBR_2"/>
    <property type="match status" value="1"/>
</dbReference>
<evidence type="ECO:0000256" key="2">
    <source>
        <dbReference type="ARBA" id="ARBA00004906"/>
    </source>
</evidence>
<feature type="domain" description="RING-type" evidence="11">
    <location>
        <begin position="881"/>
        <end position="935"/>
    </location>
</feature>
<comment type="pathway">
    <text evidence="2">Protein modification; protein ubiquitination.</text>
</comment>
<dbReference type="GO" id="GO:0008270">
    <property type="term" value="F:zinc ion binding"/>
    <property type="evidence" value="ECO:0007669"/>
    <property type="project" value="UniProtKB-KW"/>
</dbReference>
<evidence type="ECO:0000313" key="13">
    <source>
        <dbReference type="EMBL" id="KAF1980821.1"/>
    </source>
</evidence>
<evidence type="ECO:0000256" key="7">
    <source>
        <dbReference type="ARBA" id="ARBA00022771"/>
    </source>
</evidence>
<dbReference type="AlphaFoldDB" id="A0A6G1GIS9"/>
<keyword evidence="7 10" id="KW-0863">Zinc-finger</keyword>
<dbReference type="EC" id="2.3.2.31" evidence="3"/>
<dbReference type="PROSITE" id="PS50089">
    <property type="entry name" value="ZF_RING_2"/>
    <property type="match status" value="1"/>
</dbReference>
<keyword evidence="9" id="KW-0862">Zinc</keyword>
<accession>A0A6G1GIS9</accession>
<evidence type="ECO:0000259" key="11">
    <source>
        <dbReference type="PROSITE" id="PS50089"/>
    </source>
</evidence>
<dbReference type="GO" id="GO:0061630">
    <property type="term" value="F:ubiquitin protein ligase activity"/>
    <property type="evidence" value="ECO:0007669"/>
    <property type="project" value="UniProtKB-EC"/>
</dbReference>
<dbReference type="EMBL" id="ML977218">
    <property type="protein sequence ID" value="KAF1980821.1"/>
    <property type="molecule type" value="Genomic_DNA"/>
</dbReference>
<dbReference type="Gene3D" id="3.40.50.410">
    <property type="entry name" value="von Willebrand factor, type A domain"/>
    <property type="match status" value="1"/>
</dbReference>
<keyword evidence="6" id="KW-0677">Repeat</keyword>
<dbReference type="Proteomes" id="UP000800041">
    <property type="component" value="Unassembled WGS sequence"/>
</dbReference>
<name>A0A6G1GIS9_9PEZI</name>
<keyword evidence="5" id="KW-0479">Metal-binding</keyword>
<feature type="domain" description="RING-type" evidence="12">
    <location>
        <begin position="877"/>
        <end position="1074"/>
    </location>
</feature>
<evidence type="ECO:0000256" key="9">
    <source>
        <dbReference type="ARBA" id="ARBA00022833"/>
    </source>
</evidence>
<evidence type="ECO:0000256" key="4">
    <source>
        <dbReference type="ARBA" id="ARBA00022679"/>
    </source>
</evidence>
<gene>
    <name evidence="13" type="ORF">K402DRAFT_265455</name>
</gene>
<reference evidence="13" key="1">
    <citation type="journal article" date="2020" name="Stud. Mycol.">
        <title>101 Dothideomycetes genomes: a test case for predicting lifestyles and emergence of pathogens.</title>
        <authorList>
            <person name="Haridas S."/>
            <person name="Albert R."/>
            <person name="Binder M."/>
            <person name="Bloem J."/>
            <person name="Labutti K."/>
            <person name="Salamov A."/>
            <person name="Andreopoulos B."/>
            <person name="Baker S."/>
            <person name="Barry K."/>
            <person name="Bills G."/>
            <person name="Bluhm B."/>
            <person name="Cannon C."/>
            <person name="Castanera R."/>
            <person name="Culley D."/>
            <person name="Daum C."/>
            <person name="Ezra D."/>
            <person name="Gonzalez J."/>
            <person name="Henrissat B."/>
            <person name="Kuo A."/>
            <person name="Liang C."/>
            <person name="Lipzen A."/>
            <person name="Lutzoni F."/>
            <person name="Magnuson J."/>
            <person name="Mondo S."/>
            <person name="Nolan M."/>
            <person name="Ohm R."/>
            <person name="Pangilinan J."/>
            <person name="Park H.-J."/>
            <person name="Ramirez L."/>
            <person name="Alfaro M."/>
            <person name="Sun H."/>
            <person name="Tritt A."/>
            <person name="Yoshinaga Y."/>
            <person name="Zwiers L.-H."/>
            <person name="Turgeon B."/>
            <person name="Goodwin S."/>
            <person name="Spatafora J."/>
            <person name="Crous P."/>
            <person name="Grigoriev I."/>
        </authorList>
    </citation>
    <scope>NUCLEOTIDE SEQUENCE</scope>
    <source>
        <strain evidence="13">CBS 113979</strain>
    </source>
</reference>
<evidence type="ECO:0000259" key="12">
    <source>
        <dbReference type="PROSITE" id="PS51873"/>
    </source>
</evidence>
<dbReference type="PROSITE" id="PS51873">
    <property type="entry name" value="TRIAD"/>
    <property type="match status" value="1"/>
</dbReference>